<sequence>MSLCIATGVAVLSLATSSFTLSWTHSVERIEWWERWEATEAGLRPVEARIQGSGAGMELPPDAWREADGWHYVPRLPPQREVRLAASGMAAGGWRLCAAGECHELGAEAGEGLRLWQAADCG</sequence>
<name>A0A2T5KEU5_9RHOB</name>
<reference evidence="1 2" key="1">
    <citation type="submission" date="2018-04" db="EMBL/GenBank/DDBJ databases">
        <title>Genomic Encyclopedia of Type Strains, Phase III (KMG-III): the genomes of soil and plant-associated and newly described type strains.</title>
        <authorList>
            <person name="Whitman W."/>
        </authorList>
    </citation>
    <scope>NUCLEOTIDE SEQUENCE [LARGE SCALE GENOMIC DNA]</scope>
    <source>
        <strain evidence="1 2">KA25</strain>
    </source>
</reference>
<evidence type="ECO:0000313" key="1">
    <source>
        <dbReference type="EMBL" id="PTR20882.1"/>
    </source>
</evidence>
<evidence type="ECO:0000313" key="2">
    <source>
        <dbReference type="Proteomes" id="UP000244060"/>
    </source>
</evidence>
<gene>
    <name evidence="1" type="ORF">C8J28_101202</name>
</gene>
<dbReference type="Pfam" id="PF08905">
    <property type="entry name" value="DUF1850"/>
    <property type="match status" value="1"/>
</dbReference>
<accession>A0A2T5KEU5</accession>
<proteinExistence type="predicted"/>
<dbReference type="RefSeq" id="WP_101340066.1">
    <property type="nucleotide sequence ID" value="NZ_CP090021.1"/>
</dbReference>
<comment type="caution">
    <text evidence="1">The sequence shown here is derived from an EMBL/GenBank/DDBJ whole genome shotgun (WGS) entry which is preliminary data.</text>
</comment>
<keyword evidence="2" id="KW-1185">Reference proteome</keyword>
<dbReference type="EMBL" id="QAOT01000001">
    <property type="protein sequence ID" value="PTR20882.1"/>
    <property type="molecule type" value="Genomic_DNA"/>
</dbReference>
<dbReference type="Proteomes" id="UP000244060">
    <property type="component" value="Unassembled WGS sequence"/>
</dbReference>
<dbReference type="OrthoDB" id="5298197at2"/>
<protein>
    <submittedName>
        <fullName evidence="1">Uncharacterized protein DUF1850</fullName>
    </submittedName>
</protein>
<dbReference type="InterPro" id="IPR015001">
    <property type="entry name" value="DUF1850"/>
</dbReference>
<dbReference type="AlphaFoldDB" id="A0A2T5KEU5"/>
<organism evidence="1 2">
    <name type="scientific">Cereibacter azotoformans</name>
    <dbReference type="NCBI Taxonomy" id="43057"/>
    <lineage>
        <taxon>Bacteria</taxon>
        <taxon>Pseudomonadati</taxon>
        <taxon>Pseudomonadota</taxon>
        <taxon>Alphaproteobacteria</taxon>
        <taxon>Rhodobacterales</taxon>
        <taxon>Paracoccaceae</taxon>
        <taxon>Cereibacter</taxon>
    </lineage>
</organism>